<dbReference type="Proteomes" id="UP000601597">
    <property type="component" value="Unassembled WGS sequence"/>
</dbReference>
<keyword evidence="3 6" id="KW-0812">Transmembrane</keyword>
<accession>A0ABQ3AR71</accession>
<keyword evidence="5 6" id="KW-0472">Membrane</keyword>
<dbReference type="EMBL" id="BMXV01000001">
    <property type="protein sequence ID" value="GGY61380.1"/>
    <property type="molecule type" value="Genomic_DNA"/>
</dbReference>
<evidence type="ECO:0000256" key="5">
    <source>
        <dbReference type="ARBA" id="ARBA00023136"/>
    </source>
</evidence>
<feature type="transmembrane region" description="Helical" evidence="6">
    <location>
        <begin position="241"/>
        <end position="274"/>
    </location>
</feature>
<keyword evidence="4 6" id="KW-1133">Transmembrane helix</keyword>
<gene>
    <name evidence="7" type="ORF">GCM10007071_05250</name>
</gene>
<evidence type="ECO:0000256" key="6">
    <source>
        <dbReference type="SAM" id="Phobius"/>
    </source>
</evidence>
<protein>
    <submittedName>
        <fullName evidence="7">Membrane protein</fullName>
    </submittedName>
</protein>
<feature type="transmembrane region" description="Helical" evidence="6">
    <location>
        <begin position="286"/>
        <end position="309"/>
    </location>
</feature>
<comment type="subcellular location">
    <subcellularLocation>
        <location evidence="1">Cell membrane</location>
        <topology evidence="1">Multi-pass membrane protein</topology>
    </subcellularLocation>
</comment>
<evidence type="ECO:0000313" key="8">
    <source>
        <dbReference type="Proteomes" id="UP000601597"/>
    </source>
</evidence>
<dbReference type="RefSeq" id="WP_189572332.1">
    <property type="nucleotide sequence ID" value="NZ_BMXV01000001.1"/>
</dbReference>
<sequence length="321" mass="35042">MQKFLKQAVFRPEVLKLWARRLVTAGFLALVVWLLINHAQKTDWEAVKTALAGYSPSVILMGCALALASYLAYASYDLFGRYYVKHDISLPGTMKIAFICCAFTLNLGALIGSLGFRYKLYSQRGVGKGDIAHIVGMSLTTNWLGYGLLAGIVFVTGNVSMPFGWPENNLAMTGVGALLIGIILGYLGLCLFGARRSWNIRGQVITLPSIKIAILQMMASCAHWLFMCAVIFIFLNPEISFFYLLGVLLISSIAGIITHVPGALGVLEAVFLALLADKVDPARILAALIAYRAVFYLLPLALALVAYLVSEIAIRRLGREK</sequence>
<evidence type="ECO:0000256" key="4">
    <source>
        <dbReference type="ARBA" id="ARBA00022989"/>
    </source>
</evidence>
<feature type="transmembrane region" description="Helical" evidence="6">
    <location>
        <begin position="143"/>
        <end position="165"/>
    </location>
</feature>
<comment type="caution">
    <text evidence="7">The sequence shown here is derived from an EMBL/GenBank/DDBJ whole genome shotgun (WGS) entry which is preliminary data.</text>
</comment>
<proteinExistence type="predicted"/>
<evidence type="ECO:0000313" key="7">
    <source>
        <dbReference type="EMBL" id="GGY61380.1"/>
    </source>
</evidence>
<name>A0ABQ3AR71_9GAMM</name>
<feature type="transmembrane region" description="Helical" evidence="6">
    <location>
        <begin position="171"/>
        <end position="192"/>
    </location>
</feature>
<organism evidence="7 8">
    <name type="scientific">Marinobacter zhanjiangensis</name>
    <dbReference type="NCBI Taxonomy" id="578215"/>
    <lineage>
        <taxon>Bacteria</taxon>
        <taxon>Pseudomonadati</taxon>
        <taxon>Pseudomonadota</taxon>
        <taxon>Gammaproteobacteria</taxon>
        <taxon>Pseudomonadales</taxon>
        <taxon>Marinobacteraceae</taxon>
        <taxon>Marinobacter</taxon>
    </lineage>
</organism>
<feature type="transmembrane region" description="Helical" evidence="6">
    <location>
        <begin position="57"/>
        <end position="76"/>
    </location>
</feature>
<reference evidence="8" key="1">
    <citation type="journal article" date="2019" name="Int. J. Syst. Evol. Microbiol.">
        <title>The Global Catalogue of Microorganisms (GCM) 10K type strain sequencing project: providing services to taxonomists for standard genome sequencing and annotation.</title>
        <authorList>
            <consortium name="The Broad Institute Genomics Platform"/>
            <consortium name="The Broad Institute Genome Sequencing Center for Infectious Disease"/>
            <person name="Wu L."/>
            <person name="Ma J."/>
        </authorList>
    </citation>
    <scope>NUCLEOTIDE SEQUENCE [LARGE SCALE GENOMIC DNA]</scope>
    <source>
        <strain evidence="8">KCTC 22280</strain>
    </source>
</reference>
<evidence type="ECO:0000256" key="1">
    <source>
        <dbReference type="ARBA" id="ARBA00004651"/>
    </source>
</evidence>
<dbReference type="Pfam" id="PF03706">
    <property type="entry name" value="LPG_synthase_TM"/>
    <property type="match status" value="1"/>
</dbReference>
<dbReference type="InterPro" id="IPR022791">
    <property type="entry name" value="L-PG_synthase/AglD"/>
</dbReference>
<evidence type="ECO:0000256" key="3">
    <source>
        <dbReference type="ARBA" id="ARBA00022692"/>
    </source>
</evidence>
<keyword evidence="8" id="KW-1185">Reference proteome</keyword>
<evidence type="ECO:0000256" key="2">
    <source>
        <dbReference type="ARBA" id="ARBA00022475"/>
    </source>
</evidence>
<feature type="transmembrane region" description="Helical" evidence="6">
    <location>
        <begin position="18"/>
        <end position="36"/>
    </location>
</feature>
<keyword evidence="2" id="KW-1003">Cell membrane</keyword>
<feature type="transmembrane region" description="Helical" evidence="6">
    <location>
        <begin position="96"/>
        <end position="116"/>
    </location>
</feature>
<feature type="transmembrane region" description="Helical" evidence="6">
    <location>
        <begin position="213"/>
        <end position="235"/>
    </location>
</feature>